<name>A0A0B0EEY0_9BACT</name>
<evidence type="ECO:0000313" key="3">
    <source>
        <dbReference type="Proteomes" id="UP000030652"/>
    </source>
</evidence>
<accession>A0A0B0EEY0</accession>
<dbReference type="EMBL" id="JRYO01000250">
    <property type="protein sequence ID" value="KHE90636.1"/>
    <property type="molecule type" value="Genomic_DNA"/>
</dbReference>
<dbReference type="Gene3D" id="3.30.460.40">
    <property type="match status" value="1"/>
</dbReference>
<dbReference type="Proteomes" id="UP000030652">
    <property type="component" value="Unassembled WGS sequence"/>
</dbReference>
<organism evidence="2 3">
    <name type="scientific">Candidatus Scalindua brodae</name>
    <dbReference type="NCBI Taxonomy" id="237368"/>
    <lineage>
        <taxon>Bacteria</taxon>
        <taxon>Pseudomonadati</taxon>
        <taxon>Planctomycetota</taxon>
        <taxon>Candidatus Brocadiia</taxon>
        <taxon>Candidatus Brocadiales</taxon>
        <taxon>Candidatus Scalinduaceae</taxon>
        <taxon>Candidatus Scalindua</taxon>
    </lineage>
</organism>
<reference evidence="2 3" key="1">
    <citation type="submission" date="2014-10" db="EMBL/GenBank/DDBJ databases">
        <title>Draft genome of anammox bacterium scalindua brodae, obtained using differential coverage binning of sequence data from two enrichment reactors.</title>
        <authorList>
            <person name="Speth D.R."/>
            <person name="Russ L."/>
            <person name="Kartal B."/>
            <person name="Op den Camp H.J."/>
            <person name="Dutilh B.E."/>
            <person name="Jetten M.S."/>
        </authorList>
    </citation>
    <scope>NUCLEOTIDE SEQUENCE [LARGE SCALE GENOMIC DNA]</scope>
    <source>
        <strain evidence="2">RU1</strain>
    </source>
</reference>
<dbReference type="Pfam" id="PF19502">
    <property type="entry name" value="DUF6036"/>
    <property type="match status" value="1"/>
</dbReference>
<comment type="caution">
    <text evidence="2">The sequence shown here is derived from an EMBL/GenBank/DDBJ whole genome shotgun (WGS) entry which is preliminary data.</text>
</comment>
<protein>
    <recommendedName>
        <fullName evidence="1">DUF6036 domain-containing protein</fullName>
    </recommendedName>
</protein>
<dbReference type="InterPro" id="IPR043519">
    <property type="entry name" value="NT_sf"/>
</dbReference>
<dbReference type="eggNOG" id="ENOG50336B4">
    <property type="taxonomic scope" value="Bacteria"/>
</dbReference>
<sequence>MFYEEIIRKLNNAGVRYAIVGGVAVNLHGHIRMTADLDIVLELEDNNLAKAITTLRESGFSCKIPVDPMGLADSNTRNDWIKNKNMKALNFYRDTEEVDLVVDSPVKYEEAEKTIFAVKDISYPVVSKEDLIKMKEVTNRDHDKDDIRKLKILIDIELDNK</sequence>
<dbReference type="SUPFAM" id="SSF81301">
    <property type="entry name" value="Nucleotidyltransferase"/>
    <property type="match status" value="1"/>
</dbReference>
<feature type="domain" description="DUF6036" evidence="1">
    <location>
        <begin position="12"/>
        <end position="159"/>
    </location>
</feature>
<evidence type="ECO:0000259" key="1">
    <source>
        <dbReference type="Pfam" id="PF19502"/>
    </source>
</evidence>
<dbReference type="InterPro" id="IPR045792">
    <property type="entry name" value="DUF6036"/>
</dbReference>
<proteinExistence type="predicted"/>
<gene>
    <name evidence="2" type="ORF">SCABRO_03592</name>
</gene>
<dbReference type="AlphaFoldDB" id="A0A0B0EEY0"/>
<evidence type="ECO:0000313" key="2">
    <source>
        <dbReference type="EMBL" id="KHE90636.1"/>
    </source>
</evidence>